<sequence>MASSPPTAEVYNTTRFEELYKGSLRPAMENLALASLFLLRLFQRHEIPSAFLGGWAVYLRGGPRMTQDVDIAVATSMSRLKTVLLGEERVCFPENHGQTCIQIFVHTGMSWDQESATPYTVSVDVIIQGNLGTPANLTDGITEIVPVPAETHIQQAPVLEIVYQFNAKLQAYANRRSKTRRDFQDLQFLLFTNVGTITSTSSQFDLEHRRTFFQDFCIPLMRPIRVSVTMQVKITNAPFFRHITSVDSILQRYRVIPVKKALD</sequence>
<dbReference type="STRING" id="1245745.A0A0A2VCW1"/>
<evidence type="ECO:0000313" key="2">
    <source>
        <dbReference type="Proteomes" id="UP000030106"/>
    </source>
</evidence>
<evidence type="ECO:0008006" key="3">
    <source>
        <dbReference type="Google" id="ProtNLM"/>
    </source>
</evidence>
<dbReference type="AlphaFoldDB" id="A0A0A2VCW1"/>
<protein>
    <recommendedName>
        <fullName evidence="3">Protein MNN4</fullName>
    </recommendedName>
</protein>
<dbReference type="HOGENOM" id="CLU_1034592_0_0_1"/>
<evidence type="ECO:0000313" key="1">
    <source>
        <dbReference type="EMBL" id="KGQ03940.1"/>
    </source>
</evidence>
<accession>A0A0A2VCW1</accession>
<comment type="caution">
    <text evidence="1">The sequence shown here is derived from an EMBL/GenBank/DDBJ whole genome shotgun (WGS) entry which is preliminary data.</text>
</comment>
<name>A0A0A2VCW1_BEABA</name>
<dbReference type="InterPro" id="IPR043519">
    <property type="entry name" value="NT_sf"/>
</dbReference>
<dbReference type="Proteomes" id="UP000030106">
    <property type="component" value="Unassembled WGS sequence"/>
</dbReference>
<organism evidence="1 2">
    <name type="scientific">Beauveria bassiana D1-5</name>
    <dbReference type="NCBI Taxonomy" id="1245745"/>
    <lineage>
        <taxon>Eukaryota</taxon>
        <taxon>Fungi</taxon>
        <taxon>Dikarya</taxon>
        <taxon>Ascomycota</taxon>
        <taxon>Pezizomycotina</taxon>
        <taxon>Sordariomycetes</taxon>
        <taxon>Hypocreomycetidae</taxon>
        <taxon>Hypocreales</taxon>
        <taxon>Cordycipitaceae</taxon>
        <taxon>Beauveria</taxon>
    </lineage>
</organism>
<proteinExistence type="predicted"/>
<dbReference type="SUPFAM" id="SSF81301">
    <property type="entry name" value="Nucleotidyltransferase"/>
    <property type="match status" value="1"/>
</dbReference>
<reference evidence="1 2" key="1">
    <citation type="submission" date="2012-10" db="EMBL/GenBank/DDBJ databases">
        <title>Genome sequencing and analysis of entomopathogenic fungi Beauveria bassiana D1-5.</title>
        <authorList>
            <person name="Li Q."/>
            <person name="Wang L."/>
            <person name="Zhang Z."/>
            <person name="Wang Q."/>
            <person name="Ren J."/>
            <person name="Wang M."/>
            <person name="Xu W."/>
            <person name="Wang J."/>
            <person name="Lu Y."/>
            <person name="Du Q."/>
            <person name="Sun Z."/>
        </authorList>
    </citation>
    <scope>NUCLEOTIDE SEQUENCE [LARGE SCALE GENOMIC DNA]</scope>
    <source>
        <strain evidence="1 2">D1-5</strain>
    </source>
</reference>
<dbReference type="EMBL" id="ANFO01001139">
    <property type="protein sequence ID" value="KGQ03940.1"/>
    <property type="molecule type" value="Genomic_DNA"/>
</dbReference>
<gene>
    <name evidence="1" type="ORF">BBAD15_g10832</name>
</gene>